<dbReference type="Pfam" id="PF00216">
    <property type="entry name" value="Bac_DNA_binding"/>
    <property type="match status" value="1"/>
</dbReference>
<dbReference type="RefSeq" id="WP_189091989.1">
    <property type="nucleotide sequence ID" value="NZ_BMQL01000026.1"/>
</dbReference>
<reference evidence="1" key="1">
    <citation type="journal article" date="2014" name="Int. J. Syst. Evol. Microbiol.">
        <title>Complete genome sequence of Corynebacterium casei LMG S-19264T (=DSM 44701T), isolated from a smear-ripened cheese.</title>
        <authorList>
            <consortium name="US DOE Joint Genome Institute (JGI-PGF)"/>
            <person name="Walter F."/>
            <person name="Albersmeier A."/>
            <person name="Kalinowski J."/>
            <person name="Ruckert C."/>
        </authorList>
    </citation>
    <scope>NUCLEOTIDE SEQUENCE</scope>
    <source>
        <strain evidence="1">JCM 31311</strain>
    </source>
</reference>
<dbReference type="SUPFAM" id="SSF47729">
    <property type="entry name" value="IHF-like DNA-binding proteins"/>
    <property type="match status" value="1"/>
</dbReference>
<dbReference type="AlphaFoldDB" id="A0A918CGZ7"/>
<dbReference type="GO" id="GO:0003677">
    <property type="term" value="F:DNA binding"/>
    <property type="evidence" value="ECO:0007669"/>
    <property type="project" value="InterPro"/>
</dbReference>
<dbReference type="Gene3D" id="4.10.520.10">
    <property type="entry name" value="IHF-like DNA-binding proteins"/>
    <property type="match status" value="1"/>
</dbReference>
<keyword evidence="2" id="KW-1185">Reference proteome</keyword>
<name>A0A918CGZ7_9DEIO</name>
<dbReference type="EMBL" id="BMQL01000026">
    <property type="protein sequence ID" value="GGR21375.1"/>
    <property type="molecule type" value="Genomic_DNA"/>
</dbReference>
<dbReference type="GO" id="GO:0030527">
    <property type="term" value="F:structural constituent of chromatin"/>
    <property type="evidence" value="ECO:0007669"/>
    <property type="project" value="InterPro"/>
</dbReference>
<proteinExistence type="predicted"/>
<accession>A0A918CGZ7</accession>
<dbReference type="InterPro" id="IPR010992">
    <property type="entry name" value="IHF-like_DNA-bd_dom_sf"/>
</dbReference>
<gene>
    <name evidence="1" type="ORF">GCM10008957_37100</name>
</gene>
<evidence type="ECO:0000313" key="2">
    <source>
        <dbReference type="Proteomes" id="UP000603865"/>
    </source>
</evidence>
<dbReference type="Proteomes" id="UP000603865">
    <property type="component" value="Unassembled WGS sequence"/>
</dbReference>
<protein>
    <recommendedName>
        <fullName evidence="3">HU family DNA-binding protein</fullName>
    </recommendedName>
</protein>
<sequence>MSDADRDADPFTPHRVGRVQLTAQLQRLAQLEPEQATLAVQTVFQVIKRHLELDTTVSLPGLGSLHCEGQPRRVVFRPARFLNQHLQDQLAVPFEDDGVFDTDAER</sequence>
<reference evidence="1" key="2">
    <citation type="submission" date="2020-09" db="EMBL/GenBank/DDBJ databases">
        <authorList>
            <person name="Sun Q."/>
            <person name="Ohkuma M."/>
        </authorList>
    </citation>
    <scope>NUCLEOTIDE SEQUENCE</scope>
    <source>
        <strain evidence="1">JCM 31311</strain>
    </source>
</reference>
<comment type="caution">
    <text evidence="1">The sequence shown here is derived from an EMBL/GenBank/DDBJ whole genome shotgun (WGS) entry which is preliminary data.</text>
</comment>
<evidence type="ECO:0000313" key="1">
    <source>
        <dbReference type="EMBL" id="GGR21375.1"/>
    </source>
</evidence>
<dbReference type="InterPro" id="IPR000119">
    <property type="entry name" value="Hist_DNA-bd"/>
</dbReference>
<evidence type="ECO:0008006" key="3">
    <source>
        <dbReference type="Google" id="ProtNLM"/>
    </source>
</evidence>
<organism evidence="1 2">
    <name type="scientific">Deinococcus ruber</name>
    <dbReference type="NCBI Taxonomy" id="1848197"/>
    <lineage>
        <taxon>Bacteria</taxon>
        <taxon>Thermotogati</taxon>
        <taxon>Deinococcota</taxon>
        <taxon>Deinococci</taxon>
        <taxon>Deinococcales</taxon>
        <taxon>Deinococcaceae</taxon>
        <taxon>Deinococcus</taxon>
    </lineage>
</organism>